<gene>
    <name evidence="7" type="ORF">FKG94_10370</name>
</gene>
<organism evidence="7 8">
    <name type="scientific">Exilibacterium tricleocarpae</name>
    <dbReference type="NCBI Taxonomy" id="2591008"/>
    <lineage>
        <taxon>Bacteria</taxon>
        <taxon>Pseudomonadati</taxon>
        <taxon>Pseudomonadota</taxon>
        <taxon>Gammaproteobacteria</taxon>
        <taxon>Cellvibrionales</taxon>
        <taxon>Cellvibrionaceae</taxon>
        <taxon>Exilibacterium</taxon>
    </lineage>
</organism>
<dbReference type="InterPro" id="IPR023753">
    <property type="entry name" value="FAD/NAD-binding_dom"/>
</dbReference>
<name>A0A545TS74_9GAMM</name>
<dbReference type="OrthoDB" id="9781621at2"/>
<keyword evidence="5" id="KW-0520">NAD</keyword>
<dbReference type="RefSeq" id="WP_142904165.1">
    <property type="nucleotide sequence ID" value="NZ_ML660092.1"/>
</dbReference>
<dbReference type="GO" id="GO:0008137">
    <property type="term" value="F:NADH dehydrogenase (ubiquinone) activity"/>
    <property type="evidence" value="ECO:0007669"/>
    <property type="project" value="TreeGrafter"/>
</dbReference>
<comment type="caution">
    <text evidence="7">The sequence shown here is derived from an EMBL/GenBank/DDBJ whole genome shotgun (WGS) entry which is preliminary data.</text>
</comment>
<keyword evidence="4" id="KW-0560">Oxidoreductase</keyword>
<dbReference type="GO" id="GO:0003954">
    <property type="term" value="F:NADH dehydrogenase activity"/>
    <property type="evidence" value="ECO:0007669"/>
    <property type="project" value="InterPro"/>
</dbReference>
<dbReference type="SUPFAM" id="SSF51905">
    <property type="entry name" value="FAD/NAD(P)-binding domain"/>
    <property type="match status" value="1"/>
</dbReference>
<evidence type="ECO:0000259" key="6">
    <source>
        <dbReference type="Pfam" id="PF07992"/>
    </source>
</evidence>
<evidence type="ECO:0000256" key="3">
    <source>
        <dbReference type="ARBA" id="ARBA00022827"/>
    </source>
</evidence>
<accession>A0A545TS74</accession>
<dbReference type="AlphaFoldDB" id="A0A545TS74"/>
<evidence type="ECO:0000256" key="4">
    <source>
        <dbReference type="ARBA" id="ARBA00023002"/>
    </source>
</evidence>
<evidence type="ECO:0000256" key="5">
    <source>
        <dbReference type="ARBA" id="ARBA00023027"/>
    </source>
</evidence>
<evidence type="ECO:0000313" key="7">
    <source>
        <dbReference type="EMBL" id="TQV80066.1"/>
    </source>
</evidence>
<dbReference type="InterPro" id="IPR036188">
    <property type="entry name" value="FAD/NAD-bd_sf"/>
</dbReference>
<dbReference type="PRINTS" id="PR00411">
    <property type="entry name" value="PNDRDTASEI"/>
</dbReference>
<evidence type="ECO:0000313" key="8">
    <source>
        <dbReference type="Proteomes" id="UP000319732"/>
    </source>
</evidence>
<keyword evidence="3" id="KW-0274">FAD</keyword>
<dbReference type="Proteomes" id="UP000319732">
    <property type="component" value="Unassembled WGS sequence"/>
</dbReference>
<dbReference type="Pfam" id="PF07992">
    <property type="entry name" value="Pyr_redox_2"/>
    <property type="match status" value="1"/>
</dbReference>
<keyword evidence="8" id="KW-1185">Reference proteome</keyword>
<reference evidence="7 8" key="1">
    <citation type="submission" date="2019-06" db="EMBL/GenBank/DDBJ databases">
        <title>Whole genome sequence for Cellvibrionaceae sp. R142.</title>
        <authorList>
            <person name="Wang G."/>
        </authorList>
    </citation>
    <scope>NUCLEOTIDE SEQUENCE [LARGE SCALE GENOMIC DNA]</scope>
    <source>
        <strain evidence="7 8">R142</strain>
    </source>
</reference>
<sequence>MNQSRIVIVGGGAGGLELATKLGKKLGRKKKAEIILIDASPVHLWKPRLHEVAAGVLNANIDELSYAAHGRHCHFRYVLGRMHGLDRKAQTVKLAAHCDDAVNAPEDRQILPEREVRYDYLVLALGSQTNDFDTAGAREHCIFLDNRRAAEHFHQSFLNVYLRASQKNTDRQPQKFAIAIVGAGATGVELAAELNHTAHQLNHYGFDGIKPENVEITLIEAADRVMPALSEKASAAIARQLQKLNIRILSSERVTEVTDSAVITGSGKTIPAQLKVWSAGIKAPALLGSLDGLEANRINQLAVTSTLQTTRDQRIFAIGDCAHFQPPNSDRPVPPRAQAASQQASLLVRALPALLNGSALPEFRYRDKGSLISLSRHSSVGQLMGNLSGDFTFEGKLARLFYITLYRLHQIALHGVFKTGLLLLRDRLNHRTGPTMKLH</sequence>
<protein>
    <submittedName>
        <fullName evidence="7">NAD(P)/FAD-dependent oxidoreductase</fullName>
    </submittedName>
</protein>
<dbReference type="PANTHER" id="PTHR43706:SF9">
    <property type="entry name" value="TYPE II NADH:QUINONE OXIDOREDUCTASE"/>
    <property type="match status" value="1"/>
</dbReference>
<evidence type="ECO:0000256" key="2">
    <source>
        <dbReference type="ARBA" id="ARBA00022630"/>
    </source>
</evidence>
<dbReference type="PANTHER" id="PTHR43706">
    <property type="entry name" value="NADH DEHYDROGENASE"/>
    <property type="match status" value="1"/>
</dbReference>
<comment type="similarity">
    <text evidence="1">Belongs to the NADH dehydrogenase family.</text>
</comment>
<dbReference type="Gene3D" id="3.50.50.100">
    <property type="match status" value="1"/>
</dbReference>
<proteinExistence type="inferred from homology"/>
<feature type="domain" description="FAD/NAD(P)-binding" evidence="6">
    <location>
        <begin position="5"/>
        <end position="344"/>
    </location>
</feature>
<dbReference type="PRINTS" id="PR00368">
    <property type="entry name" value="FADPNR"/>
</dbReference>
<keyword evidence="2" id="KW-0285">Flavoprotein</keyword>
<evidence type="ECO:0000256" key="1">
    <source>
        <dbReference type="ARBA" id="ARBA00005272"/>
    </source>
</evidence>
<dbReference type="EMBL" id="VHSG01000010">
    <property type="protein sequence ID" value="TQV80066.1"/>
    <property type="molecule type" value="Genomic_DNA"/>
</dbReference>
<dbReference type="InterPro" id="IPR045024">
    <property type="entry name" value="NDH-2"/>
</dbReference>